<protein>
    <submittedName>
        <fullName evidence="1">Uncharacterized protein</fullName>
    </submittedName>
</protein>
<dbReference type="RefSeq" id="YP_004009674.1">
    <property type="nucleotide sequence ID" value="NC_014661.1"/>
</dbReference>
<evidence type="ECO:0000313" key="2">
    <source>
        <dbReference type="Proteomes" id="UP000008730"/>
    </source>
</evidence>
<dbReference type="Proteomes" id="UP000008730">
    <property type="component" value="Segment"/>
</dbReference>
<keyword evidence="2" id="KW-1185">Reference proteome</keyword>
<dbReference type="EMBL" id="GU911519">
    <property type="protein sequence ID" value="ADG36022.1"/>
    <property type="molecule type" value="Genomic_DNA"/>
</dbReference>
<gene>
    <name evidence="1" type="ORF">Acj61p057</name>
</gene>
<reference evidence="1 2" key="1">
    <citation type="journal article" date="2010" name="Virol. J.">
        <title>Genomes of the T4-related bacteriophages as windows on microbial genome evolution.</title>
        <authorList>
            <person name="Petrov V.M."/>
            <person name="Ratnayaka S."/>
            <person name="Nolan J.M."/>
            <person name="Miller E.S."/>
            <person name="Karam J.D."/>
        </authorList>
    </citation>
    <scope>NUCLEOTIDE SEQUENCE [LARGE SCALE GENOMIC DNA]</scope>
</reference>
<organism evidence="1 2">
    <name type="scientific">Acinetobacter phage Acj61</name>
    <dbReference type="NCBI Taxonomy" id="760732"/>
    <lineage>
        <taxon>Viruses</taxon>
        <taxon>Duplodnaviria</taxon>
        <taxon>Heunggongvirae</taxon>
        <taxon>Uroviricota</taxon>
        <taxon>Caudoviricetes</taxon>
        <taxon>Pantevenvirales</taxon>
        <taxon>Straboviridae</taxon>
        <taxon>Twarogvirinae</taxon>
        <taxon>Lasallevirus</taxon>
        <taxon>Lasallevirus Acj61</taxon>
        <taxon>Acinetobacter virus Acj61</taxon>
    </lineage>
</organism>
<dbReference type="GeneID" id="9925948"/>
<name>E5E438_9CAUD</name>
<dbReference type="KEGG" id="vg:9925948"/>
<proteinExistence type="predicted"/>
<sequence length="103" mass="11971">MAPSNKYLLEYQMKKFLIALALISTSAMAEDSNKCVAFKSAQPSTPLQQAVYFERIRQDIRNMNPRLNTSELTHKDLEYIASKMYCDPKFDKRFLKQMIGQVK</sequence>
<accession>E5E438</accession>
<evidence type="ECO:0000313" key="1">
    <source>
        <dbReference type="EMBL" id="ADG36022.1"/>
    </source>
</evidence>